<accession>A0A223NUE0</accession>
<keyword evidence="1" id="KW-0472">Membrane</keyword>
<keyword evidence="3" id="KW-1185">Reference proteome</keyword>
<proteinExistence type="predicted"/>
<name>A0A223NUE0_9SPHI</name>
<evidence type="ECO:0000313" key="3">
    <source>
        <dbReference type="Proteomes" id="UP000215002"/>
    </source>
</evidence>
<evidence type="ECO:0000256" key="1">
    <source>
        <dbReference type="SAM" id="Phobius"/>
    </source>
</evidence>
<dbReference type="AlphaFoldDB" id="A0A223NUE0"/>
<sequence length="51" mass="5556">MRQVVLGKSLKLVGKGLRLFTSAGCFNFFVASVYPFVLFASPAPLNLISHI</sequence>
<keyword evidence="1" id="KW-0812">Transmembrane</keyword>
<dbReference type="KEGG" id="muc:MuYL_1396"/>
<evidence type="ECO:0000313" key="2">
    <source>
        <dbReference type="EMBL" id="ASU33294.1"/>
    </source>
</evidence>
<dbReference type="EMBL" id="CP022743">
    <property type="protein sequence ID" value="ASU33294.1"/>
    <property type="molecule type" value="Genomic_DNA"/>
</dbReference>
<reference evidence="2 3" key="1">
    <citation type="submission" date="2017-08" db="EMBL/GenBank/DDBJ databases">
        <title>Complete genome sequence of Mucilaginibacter sp. strain BJC16-A31.</title>
        <authorList>
            <consortium name="Henan University of Science and Technology"/>
            <person name="You X."/>
        </authorList>
    </citation>
    <scope>NUCLEOTIDE SEQUENCE [LARGE SCALE GENOMIC DNA]</scope>
    <source>
        <strain evidence="2 3">BJC16-A31</strain>
    </source>
</reference>
<feature type="transmembrane region" description="Helical" evidence="1">
    <location>
        <begin position="20"/>
        <end position="40"/>
    </location>
</feature>
<organism evidence="2 3">
    <name type="scientific">Mucilaginibacter xinganensis</name>
    <dbReference type="NCBI Taxonomy" id="1234841"/>
    <lineage>
        <taxon>Bacteria</taxon>
        <taxon>Pseudomonadati</taxon>
        <taxon>Bacteroidota</taxon>
        <taxon>Sphingobacteriia</taxon>
        <taxon>Sphingobacteriales</taxon>
        <taxon>Sphingobacteriaceae</taxon>
        <taxon>Mucilaginibacter</taxon>
    </lineage>
</organism>
<protein>
    <submittedName>
        <fullName evidence="2">Uncharacterized protein</fullName>
    </submittedName>
</protein>
<dbReference type="Proteomes" id="UP000215002">
    <property type="component" value="Chromosome"/>
</dbReference>
<gene>
    <name evidence="2" type="ORF">MuYL_1396</name>
</gene>
<keyword evidence="1" id="KW-1133">Transmembrane helix</keyword>